<dbReference type="GO" id="GO:0007051">
    <property type="term" value="P:spindle organization"/>
    <property type="evidence" value="ECO:0007669"/>
    <property type="project" value="TreeGrafter"/>
</dbReference>
<dbReference type="AlphaFoldDB" id="A0A5N6YWH3"/>
<dbReference type="GO" id="GO:0005516">
    <property type="term" value="F:calmodulin binding"/>
    <property type="evidence" value="ECO:0007669"/>
    <property type="project" value="UniProtKB-KW"/>
</dbReference>
<dbReference type="PROSITE" id="PS50021">
    <property type="entry name" value="CH"/>
    <property type="match status" value="1"/>
</dbReference>
<feature type="compositionally biased region" description="Low complexity" evidence="4">
    <location>
        <begin position="19"/>
        <end position="30"/>
    </location>
</feature>
<evidence type="ECO:0000313" key="7">
    <source>
        <dbReference type="Proteomes" id="UP000327118"/>
    </source>
</evidence>
<name>A0A5N6YWH3_9EURO</name>
<feature type="region of interest" description="Disordered" evidence="4">
    <location>
        <begin position="77"/>
        <end position="106"/>
    </location>
</feature>
<evidence type="ECO:0000256" key="3">
    <source>
        <dbReference type="ARBA" id="ARBA00022860"/>
    </source>
</evidence>
<dbReference type="OrthoDB" id="76388at2759"/>
<dbReference type="GO" id="GO:0000922">
    <property type="term" value="C:spindle pole"/>
    <property type="evidence" value="ECO:0007669"/>
    <property type="project" value="TreeGrafter"/>
</dbReference>
<feature type="compositionally biased region" description="Polar residues" evidence="4">
    <location>
        <begin position="229"/>
        <end position="243"/>
    </location>
</feature>
<dbReference type="CDD" id="cd21223">
    <property type="entry name" value="CH_ASPM_rpt1"/>
    <property type="match status" value="1"/>
</dbReference>
<dbReference type="PANTHER" id="PTHR22706">
    <property type="entry name" value="ASSEMBLY FACTOR FOR SPINDLE MICROTUBULES"/>
    <property type="match status" value="1"/>
</dbReference>
<feature type="compositionally biased region" description="Polar residues" evidence="4">
    <location>
        <begin position="96"/>
        <end position="106"/>
    </location>
</feature>
<feature type="compositionally biased region" description="Polar residues" evidence="4">
    <location>
        <begin position="349"/>
        <end position="366"/>
    </location>
</feature>
<dbReference type="InterPro" id="IPR001715">
    <property type="entry name" value="CH_dom"/>
</dbReference>
<keyword evidence="2" id="KW-0963">Cytoplasm</keyword>
<accession>A0A5N6YWH3</accession>
<evidence type="ECO:0000256" key="4">
    <source>
        <dbReference type="SAM" id="MobiDB-lite"/>
    </source>
</evidence>
<dbReference type="GO" id="GO:0005737">
    <property type="term" value="C:cytoplasm"/>
    <property type="evidence" value="ECO:0007669"/>
    <property type="project" value="UniProtKB-SubCell"/>
</dbReference>
<dbReference type="Proteomes" id="UP000327118">
    <property type="component" value="Unassembled WGS sequence"/>
</dbReference>
<feature type="compositionally biased region" description="Polar residues" evidence="4">
    <location>
        <begin position="285"/>
        <end position="317"/>
    </location>
</feature>
<gene>
    <name evidence="6" type="ORF">BDV28DRAFT_151585</name>
</gene>
<dbReference type="InterPro" id="IPR036872">
    <property type="entry name" value="CH_dom_sf"/>
</dbReference>
<dbReference type="InterPro" id="IPR051185">
    <property type="entry name" value="ASPM"/>
</dbReference>
<keyword evidence="7" id="KW-1185">Reference proteome</keyword>
<dbReference type="GO" id="GO:0051295">
    <property type="term" value="P:establishment of meiotic spindle localization"/>
    <property type="evidence" value="ECO:0007669"/>
    <property type="project" value="TreeGrafter"/>
</dbReference>
<dbReference type="EMBL" id="ML739276">
    <property type="protein sequence ID" value="KAE8349765.1"/>
    <property type="molecule type" value="Genomic_DNA"/>
</dbReference>
<feature type="region of interest" description="Disordered" evidence="4">
    <location>
        <begin position="226"/>
        <end position="366"/>
    </location>
</feature>
<evidence type="ECO:0000256" key="1">
    <source>
        <dbReference type="ARBA" id="ARBA00004496"/>
    </source>
</evidence>
<dbReference type="Gene3D" id="1.10.418.10">
    <property type="entry name" value="Calponin-like domain"/>
    <property type="match status" value="1"/>
</dbReference>
<organism evidence="6 7">
    <name type="scientific">Aspergillus coremiiformis</name>
    <dbReference type="NCBI Taxonomy" id="138285"/>
    <lineage>
        <taxon>Eukaryota</taxon>
        <taxon>Fungi</taxon>
        <taxon>Dikarya</taxon>
        <taxon>Ascomycota</taxon>
        <taxon>Pezizomycotina</taxon>
        <taxon>Eurotiomycetes</taxon>
        <taxon>Eurotiomycetidae</taxon>
        <taxon>Eurotiales</taxon>
        <taxon>Aspergillaceae</taxon>
        <taxon>Aspergillus</taxon>
        <taxon>Aspergillus subgen. Circumdati</taxon>
    </lineage>
</organism>
<dbReference type="GO" id="GO:0000278">
    <property type="term" value="P:mitotic cell cycle"/>
    <property type="evidence" value="ECO:0007669"/>
    <property type="project" value="TreeGrafter"/>
</dbReference>
<evidence type="ECO:0000259" key="5">
    <source>
        <dbReference type="PROSITE" id="PS50021"/>
    </source>
</evidence>
<keyword evidence="3" id="KW-0112">Calmodulin-binding</keyword>
<feature type="domain" description="Calponin-homology (CH)" evidence="5">
    <location>
        <begin position="636"/>
        <end position="777"/>
    </location>
</feature>
<dbReference type="Pfam" id="PF00307">
    <property type="entry name" value="CH"/>
    <property type="match status" value="1"/>
</dbReference>
<protein>
    <recommendedName>
        <fullName evidence="5">Calponin-homology (CH) domain-containing protein</fullName>
    </recommendedName>
</protein>
<evidence type="ECO:0000256" key="2">
    <source>
        <dbReference type="ARBA" id="ARBA00022490"/>
    </source>
</evidence>
<proteinExistence type="predicted"/>
<sequence>MSGLLEEVGTPCPSRSPKFGRSSGGDSSFSKLWEDSLEDCDETANIDFTTEIKAPLLTAVKPRRRTKTGSSFVIHDESEHSSMQTVNPNRRETRTAAATSGRKTSLLAQPAQRFRPKVSFAASPAKNMKLEGDPGKKLVNTRPDTEKNRELLMQINGNGRQTPSKDVLKRDLRRNTIYIPPDDTTIASVFMGIFSPVKSDKIQDYISEDTQINSLESQVARKRQAKRSLASSAQRVPLQPSTKVKQESCIHIDIAGKNGGKENIPPGPVLLGKHKGSQPVKINGQPENAQKSSNPSRAKSHGLSSTKSASPLATRSVNRPGKRAVMGDSRKNTKAPPVHHVRENKVQKRNTNPVNRTPSVSKDSTLSKPLKHCEIRANLSKTSGLRTTSKRFDDQYPLVRENITQPALYEDDWLSHQEIMVTQLVNELFHQTNKNSSFDDPTLLRHELLTLYQETPFTHLYKRVQASLLYGALGIPKDVLVLNDRLRQDVGMKRKFLDFWMQTYNPWALRAAVETVTGRRMFDSKLAQDSDHCHSETALIGEKALKRGLEKFLNTFLLENQDMEPHSSEFGGGDSEPVGMTYRRTVLRSIMIIILLDKGRDCTGTTLPRCLFLRSSQFKSSTAVLQALARLLLPSSGNIIKRLSHLDCQLVYEQHPLLEYDYQISNLAVDLRDGVRLTRMVELLLYSTNGCSGNATSGVGSFAAKIDGKYLGPLSQQLKHPCLSRAAKLFNVRIALNALARTGGFQQLVSHVRAEDIVDGHREKTITLLWELVGQWGLTGLVDWDDMRKEIDRLKQKALTQYGYESVRNEEWFNGKDSGGLDEQSGDSILLLKQWASILAYLKSLRLENLSTSFGDGKIYESIVDEYERYILDEHRDLPTDDKKIIHSVPSRLRALGCSTQFACLVSCDMSQSHIFDSNFTIGALTLLCSRVLPATKRARAATVLQKAWRRILAHRNLQRRIVARDVAR</sequence>
<feature type="region of interest" description="Disordered" evidence="4">
    <location>
        <begin position="1"/>
        <end position="31"/>
    </location>
</feature>
<dbReference type="SUPFAM" id="SSF47576">
    <property type="entry name" value="Calponin-homology domain, CH-domain"/>
    <property type="match status" value="1"/>
</dbReference>
<reference evidence="7" key="1">
    <citation type="submission" date="2019-04" db="EMBL/GenBank/DDBJ databases">
        <title>Friends and foes A comparative genomics studyof 23 Aspergillus species from section Flavi.</title>
        <authorList>
            <consortium name="DOE Joint Genome Institute"/>
            <person name="Kjaerbolling I."/>
            <person name="Vesth T."/>
            <person name="Frisvad J.C."/>
            <person name="Nybo J.L."/>
            <person name="Theobald S."/>
            <person name="Kildgaard S."/>
            <person name="Isbrandt T."/>
            <person name="Kuo A."/>
            <person name="Sato A."/>
            <person name="Lyhne E.K."/>
            <person name="Kogle M.E."/>
            <person name="Wiebenga A."/>
            <person name="Kun R.S."/>
            <person name="Lubbers R.J."/>
            <person name="Makela M.R."/>
            <person name="Barry K."/>
            <person name="Chovatia M."/>
            <person name="Clum A."/>
            <person name="Daum C."/>
            <person name="Haridas S."/>
            <person name="He G."/>
            <person name="LaButti K."/>
            <person name="Lipzen A."/>
            <person name="Mondo S."/>
            <person name="Riley R."/>
            <person name="Salamov A."/>
            <person name="Simmons B.A."/>
            <person name="Magnuson J.K."/>
            <person name="Henrissat B."/>
            <person name="Mortensen U.H."/>
            <person name="Larsen T.O."/>
            <person name="Devries R.P."/>
            <person name="Grigoriev I.V."/>
            <person name="Machida M."/>
            <person name="Baker S.E."/>
            <person name="Andersen M.R."/>
        </authorList>
    </citation>
    <scope>NUCLEOTIDE SEQUENCE [LARGE SCALE GENOMIC DNA]</scope>
    <source>
        <strain evidence="7">CBS 553.77</strain>
    </source>
</reference>
<comment type="subcellular location">
    <subcellularLocation>
        <location evidence="1">Cytoplasm</location>
    </subcellularLocation>
</comment>
<dbReference type="PANTHER" id="PTHR22706:SF1">
    <property type="entry name" value="ASSEMBLY FACTOR FOR SPINDLE MICROTUBULES"/>
    <property type="match status" value="1"/>
</dbReference>
<evidence type="ECO:0000313" key="6">
    <source>
        <dbReference type="EMBL" id="KAE8349765.1"/>
    </source>
</evidence>